<dbReference type="OrthoDB" id="193931at2759"/>
<dbReference type="InterPro" id="IPR017441">
    <property type="entry name" value="Protein_kinase_ATP_BS"/>
</dbReference>
<dbReference type="EMBL" id="JABCRI010000006">
    <property type="protein sequence ID" value="KAF8404272.1"/>
    <property type="molecule type" value="Genomic_DNA"/>
</dbReference>
<dbReference type="PROSITE" id="PS50011">
    <property type="entry name" value="PROTEIN_KINASE_DOM"/>
    <property type="match status" value="1"/>
</dbReference>
<evidence type="ECO:0000256" key="9">
    <source>
        <dbReference type="PROSITE-ProRule" id="PRU10141"/>
    </source>
</evidence>
<dbReference type="Gene3D" id="3.30.200.20">
    <property type="entry name" value="Phosphorylase Kinase, domain 1"/>
    <property type="match status" value="1"/>
</dbReference>
<dbReference type="GO" id="GO:0004674">
    <property type="term" value="F:protein serine/threonine kinase activity"/>
    <property type="evidence" value="ECO:0007669"/>
    <property type="project" value="UniProtKB-KW"/>
</dbReference>
<keyword evidence="10" id="KW-0175">Coiled coil</keyword>
<feature type="domain" description="Protein kinase" evidence="12">
    <location>
        <begin position="4"/>
        <end position="291"/>
    </location>
</feature>
<feature type="region of interest" description="Disordered" evidence="11">
    <location>
        <begin position="328"/>
        <end position="382"/>
    </location>
</feature>
<dbReference type="CDD" id="cd14662">
    <property type="entry name" value="STKc_SnRK2"/>
    <property type="match status" value="1"/>
</dbReference>
<accession>A0A834ZKK0</accession>
<dbReference type="EC" id="2.7.11.1" evidence="1"/>
<feature type="binding site" evidence="9">
    <location>
        <position position="33"/>
    </location>
    <ligand>
        <name>ATP</name>
        <dbReference type="ChEBI" id="CHEBI:30616"/>
    </ligand>
</feature>
<protein>
    <recommendedName>
        <fullName evidence="1">non-specific serine/threonine protein kinase</fullName>
        <ecNumber evidence="1">2.7.11.1</ecNumber>
    </recommendedName>
</protein>
<evidence type="ECO:0000256" key="2">
    <source>
        <dbReference type="ARBA" id="ARBA00022527"/>
    </source>
</evidence>
<dbReference type="PANTHER" id="PTHR24343">
    <property type="entry name" value="SERINE/THREONINE KINASE"/>
    <property type="match status" value="1"/>
</dbReference>
<dbReference type="GO" id="GO:0005524">
    <property type="term" value="F:ATP binding"/>
    <property type="evidence" value="ECO:0007669"/>
    <property type="project" value="UniProtKB-UniRule"/>
</dbReference>
<evidence type="ECO:0000256" key="5">
    <source>
        <dbReference type="ARBA" id="ARBA00022777"/>
    </source>
</evidence>
<feature type="compositionally biased region" description="Basic and acidic residues" evidence="11">
    <location>
        <begin position="338"/>
        <end position="357"/>
    </location>
</feature>
<dbReference type="SUPFAM" id="SSF56112">
    <property type="entry name" value="Protein kinase-like (PK-like)"/>
    <property type="match status" value="1"/>
</dbReference>
<dbReference type="Pfam" id="PF00069">
    <property type="entry name" value="Pkinase"/>
    <property type="match status" value="1"/>
</dbReference>
<dbReference type="Proteomes" id="UP000655225">
    <property type="component" value="Unassembled WGS sequence"/>
</dbReference>
<evidence type="ECO:0000256" key="6">
    <source>
        <dbReference type="ARBA" id="ARBA00022840"/>
    </source>
</evidence>
<organism evidence="13 14">
    <name type="scientific">Tetracentron sinense</name>
    <name type="common">Spur-leaf</name>
    <dbReference type="NCBI Taxonomy" id="13715"/>
    <lineage>
        <taxon>Eukaryota</taxon>
        <taxon>Viridiplantae</taxon>
        <taxon>Streptophyta</taxon>
        <taxon>Embryophyta</taxon>
        <taxon>Tracheophyta</taxon>
        <taxon>Spermatophyta</taxon>
        <taxon>Magnoliopsida</taxon>
        <taxon>Trochodendrales</taxon>
        <taxon>Trochodendraceae</taxon>
        <taxon>Tetracentron</taxon>
    </lineage>
</organism>
<evidence type="ECO:0000259" key="12">
    <source>
        <dbReference type="PROSITE" id="PS50011"/>
    </source>
</evidence>
<dbReference type="AlphaFoldDB" id="A0A834ZKK0"/>
<keyword evidence="3" id="KW-0808">Transferase</keyword>
<evidence type="ECO:0000313" key="14">
    <source>
        <dbReference type="Proteomes" id="UP000655225"/>
    </source>
</evidence>
<evidence type="ECO:0000256" key="8">
    <source>
        <dbReference type="ARBA" id="ARBA00048679"/>
    </source>
</evidence>
<dbReference type="InterPro" id="IPR011009">
    <property type="entry name" value="Kinase-like_dom_sf"/>
</dbReference>
<dbReference type="PROSITE" id="PS00108">
    <property type="entry name" value="PROTEIN_KINASE_ST"/>
    <property type="match status" value="1"/>
</dbReference>
<feature type="coiled-coil region" evidence="10">
    <location>
        <begin position="627"/>
        <end position="654"/>
    </location>
</feature>
<reference evidence="13 14" key="1">
    <citation type="submission" date="2020-04" db="EMBL/GenBank/DDBJ databases">
        <title>Plant Genome Project.</title>
        <authorList>
            <person name="Zhang R.-G."/>
        </authorList>
    </citation>
    <scope>NUCLEOTIDE SEQUENCE [LARGE SCALE GENOMIC DNA]</scope>
    <source>
        <strain evidence="13">YNK0</strain>
        <tissue evidence="13">Leaf</tissue>
    </source>
</reference>
<sequence>MEKYELVRDIGSGNFGVARLMRNKETRELVAMKYIERGQKIDENVAREIINHRSLRHPNIIRFKEASIFLFRFFSFLVKNSNSLVFNGVLRVLITQVVLTPTHLAIVMEYAAGGELFERICNAGRFSEDEARYFFQQLISGVSYCHSMQICHRDLKLENTLLDGSPAPRLKICDFGYSKSSLLHSRPKSTVGTPAYIAPEVLSRREYDGKLADVWSCGVTLYVMLVGAYPFEDQEDPKNFRKTIGRIMAVQYKIPDYVHISQDCKQLLSRIFVANASRRITIKEIKNHPWFLKNLPRELTESAQAIYYQRDNPSFSVQGVDDIMKIVGEARTPPPSSRLKDVTKKTAPESKVEKPVLIEDDSSGEDPKGSSSSSSSESDGILVSEEGLKETLIETFNDDFINNEPFDEEAIVEEGIDRDLSEKEPLTEESFRKENMKEILGDEDIEAMEINISSSVMDEAKSFGETQTEEITTETSRKDVVERDVTEKITIPLMEETFKLSFVLLDILPPSSSESREAVFRAALVDTVCSVVTKVQNINPKMLKIKEITQWDNELHELEKINVKVQWLRELLQTSISSAIQTHRFSLATKDFKSKTIKATEIKQLISTYLTEIDIFQQEIIQREVMIKEKEKAVADLQESLAETKKEVNAAGVERDTLKAFVEKLVALRIKGFISEIL</sequence>
<dbReference type="InterPro" id="IPR008271">
    <property type="entry name" value="Ser/Thr_kinase_AS"/>
</dbReference>
<evidence type="ECO:0000256" key="10">
    <source>
        <dbReference type="SAM" id="Coils"/>
    </source>
</evidence>
<dbReference type="FunFam" id="1.10.510.10:FF:000132">
    <property type="entry name" value="Serine/threonine-protein kinase SRK2A"/>
    <property type="match status" value="1"/>
</dbReference>
<evidence type="ECO:0000256" key="1">
    <source>
        <dbReference type="ARBA" id="ARBA00012513"/>
    </source>
</evidence>
<evidence type="ECO:0000256" key="4">
    <source>
        <dbReference type="ARBA" id="ARBA00022741"/>
    </source>
</evidence>
<evidence type="ECO:0000256" key="7">
    <source>
        <dbReference type="ARBA" id="ARBA00047899"/>
    </source>
</evidence>
<dbReference type="Gene3D" id="1.10.510.10">
    <property type="entry name" value="Transferase(Phosphotransferase) domain 1"/>
    <property type="match status" value="1"/>
</dbReference>
<dbReference type="InterPro" id="IPR000719">
    <property type="entry name" value="Prot_kinase_dom"/>
</dbReference>
<evidence type="ECO:0000313" key="13">
    <source>
        <dbReference type="EMBL" id="KAF8404272.1"/>
    </source>
</evidence>
<gene>
    <name evidence="13" type="ORF">HHK36_009154</name>
</gene>
<keyword evidence="14" id="KW-1185">Reference proteome</keyword>
<keyword evidence="5" id="KW-0418">Kinase</keyword>
<dbReference type="PROSITE" id="PS00107">
    <property type="entry name" value="PROTEIN_KINASE_ATP"/>
    <property type="match status" value="1"/>
</dbReference>
<comment type="catalytic activity">
    <reaction evidence="7">
        <text>L-threonyl-[protein] + ATP = O-phospho-L-threonyl-[protein] + ADP + H(+)</text>
        <dbReference type="Rhea" id="RHEA:46608"/>
        <dbReference type="Rhea" id="RHEA-COMP:11060"/>
        <dbReference type="Rhea" id="RHEA-COMP:11605"/>
        <dbReference type="ChEBI" id="CHEBI:15378"/>
        <dbReference type="ChEBI" id="CHEBI:30013"/>
        <dbReference type="ChEBI" id="CHEBI:30616"/>
        <dbReference type="ChEBI" id="CHEBI:61977"/>
        <dbReference type="ChEBI" id="CHEBI:456216"/>
        <dbReference type="EC" id="2.7.11.1"/>
    </reaction>
</comment>
<keyword evidence="6 9" id="KW-0067">ATP-binding</keyword>
<comment type="catalytic activity">
    <reaction evidence="8">
        <text>L-seryl-[protein] + ATP = O-phospho-L-seryl-[protein] + ADP + H(+)</text>
        <dbReference type="Rhea" id="RHEA:17989"/>
        <dbReference type="Rhea" id="RHEA-COMP:9863"/>
        <dbReference type="Rhea" id="RHEA-COMP:11604"/>
        <dbReference type="ChEBI" id="CHEBI:15378"/>
        <dbReference type="ChEBI" id="CHEBI:29999"/>
        <dbReference type="ChEBI" id="CHEBI:30616"/>
        <dbReference type="ChEBI" id="CHEBI:83421"/>
        <dbReference type="ChEBI" id="CHEBI:456216"/>
        <dbReference type="EC" id="2.7.11.1"/>
    </reaction>
</comment>
<comment type="caution">
    <text evidence="13">The sequence shown here is derived from an EMBL/GenBank/DDBJ whole genome shotgun (WGS) entry which is preliminary data.</text>
</comment>
<dbReference type="PANTHER" id="PTHR24343:SF376">
    <property type="entry name" value="SERINE_THREONINE-PROTEIN KINASE SRK2A-RELATED"/>
    <property type="match status" value="1"/>
</dbReference>
<evidence type="ECO:0000256" key="11">
    <source>
        <dbReference type="SAM" id="MobiDB-lite"/>
    </source>
</evidence>
<keyword evidence="4 9" id="KW-0547">Nucleotide-binding</keyword>
<dbReference type="SMART" id="SM00220">
    <property type="entry name" value="S_TKc"/>
    <property type="match status" value="1"/>
</dbReference>
<proteinExistence type="predicted"/>
<feature type="compositionally biased region" description="Low complexity" evidence="11">
    <location>
        <begin position="369"/>
        <end position="380"/>
    </location>
</feature>
<name>A0A834ZKK0_TETSI</name>
<keyword evidence="2" id="KW-0723">Serine/threonine-protein kinase</keyword>
<evidence type="ECO:0000256" key="3">
    <source>
        <dbReference type="ARBA" id="ARBA00022679"/>
    </source>
</evidence>